<dbReference type="STRING" id="189381.GCA_900166615_00476"/>
<comment type="caution">
    <text evidence="2">The sequence shown here is derived from an EMBL/GenBank/DDBJ whole genome shotgun (WGS) entry which is preliminary data.</text>
</comment>
<dbReference type="InterPro" id="IPR025948">
    <property type="entry name" value="HTH-like_dom"/>
</dbReference>
<gene>
    <name evidence="2" type="ORF">AF331_18730</name>
</gene>
<evidence type="ECO:0000259" key="1">
    <source>
        <dbReference type="Pfam" id="PF13276"/>
    </source>
</evidence>
<evidence type="ECO:0000313" key="3">
    <source>
        <dbReference type="Proteomes" id="UP000037405"/>
    </source>
</evidence>
<dbReference type="Proteomes" id="UP000037405">
    <property type="component" value="Unassembled WGS sequence"/>
</dbReference>
<feature type="domain" description="HTH-like" evidence="1">
    <location>
        <begin position="58"/>
        <end position="103"/>
    </location>
</feature>
<organism evidence="2 3">
    <name type="scientific">Rossellomorea marisflavi</name>
    <dbReference type="NCBI Taxonomy" id="189381"/>
    <lineage>
        <taxon>Bacteria</taxon>
        <taxon>Bacillati</taxon>
        <taxon>Bacillota</taxon>
        <taxon>Bacilli</taxon>
        <taxon>Bacillales</taxon>
        <taxon>Bacillaceae</taxon>
        <taxon>Rossellomorea</taxon>
    </lineage>
</organism>
<dbReference type="Pfam" id="PF13276">
    <property type="entry name" value="HTH_21"/>
    <property type="match status" value="1"/>
</dbReference>
<dbReference type="AlphaFoldDB" id="A0A0M0G1F8"/>
<sequence>MYTLAGRQETYPNKTKARVIYELKDQYDVLALVKAADIPRSTYYYWEKRLNRPDKYAEVKKEILQVAHLYKGRYAYRRVTDDLMRKGIRHDPKTILRLMRELGV</sequence>
<protein>
    <recommendedName>
        <fullName evidence="1">HTH-like domain-containing protein</fullName>
    </recommendedName>
</protein>
<accession>A0A0M0G1F8</accession>
<dbReference type="PATRIC" id="fig|189381.12.peg.3251"/>
<keyword evidence="3" id="KW-1185">Reference proteome</keyword>
<dbReference type="EMBL" id="LGUE01000008">
    <property type="protein sequence ID" value="KON83311.1"/>
    <property type="molecule type" value="Genomic_DNA"/>
</dbReference>
<evidence type="ECO:0000313" key="2">
    <source>
        <dbReference type="EMBL" id="KON83311.1"/>
    </source>
</evidence>
<name>A0A0M0G1F8_9BACI</name>
<proteinExistence type="predicted"/>
<reference evidence="3" key="1">
    <citation type="submission" date="2015-07" db="EMBL/GenBank/DDBJ databases">
        <title>Fjat-14235 jcm11544.</title>
        <authorList>
            <person name="Liu B."/>
            <person name="Wang J."/>
            <person name="Zhu Y."/>
            <person name="Liu G."/>
            <person name="Chen Q."/>
            <person name="Chen Z."/>
            <person name="Lan J."/>
            <person name="Che J."/>
            <person name="Ge C."/>
            <person name="Shi H."/>
            <person name="Pan Z."/>
            <person name="Liu X."/>
        </authorList>
    </citation>
    <scope>NUCLEOTIDE SEQUENCE [LARGE SCALE GENOMIC DNA]</scope>
    <source>
        <strain evidence="3">JCM 11544</strain>
    </source>
</reference>